<dbReference type="InterPro" id="IPR017850">
    <property type="entry name" value="Alkaline_phosphatase_core_sf"/>
</dbReference>
<dbReference type="AlphaFoldDB" id="A0A9X0WJ60"/>
<comment type="caution">
    <text evidence="1">The sequence shown here is derived from an EMBL/GenBank/DDBJ whole genome shotgun (WGS) entry which is preliminary data.</text>
</comment>
<dbReference type="Gene3D" id="3.40.720.10">
    <property type="entry name" value="Alkaline Phosphatase, subunit A"/>
    <property type="match status" value="1"/>
</dbReference>
<sequence>MAQAHPPWPRPDYLGGSILNLMSSLIQARGGHSDAPGLSTLPPRALEQTTNLVLFVIDGLGADWLARSSPRGLLERSRHATLTTVFPTTTAAAIPTFLTGEAPLRHGLTGWHTYIGELGAVMTVLPGRPRCGGAGYRAAGIDPLALSGTTPVPDRIQTPSTLFAPREIARSDFNLAYSGRAETVGFKGLEDLFQRAAKRLRRWPRSRRAPCYLYLYWPTLDTIGHAQGIESAAARAHLLEIEAALQDFLTAIAGTDTLVLVTADHGHIDTGPDPGIDLAEHPALADSLLLPLCGEPRAALCYLRSGRRQRFIDYCQDVLADRVDLIESTRLLEEGYFGLGARHPRIHDRIGDVWLLPKGRTVIRQWLPFEKPYQQIGVHGGLSDAERLVPLSLLRA</sequence>
<name>A0A9X0WJ60_9GAMM</name>
<protein>
    <submittedName>
        <fullName evidence="1">Phosphodiesterase</fullName>
    </submittedName>
</protein>
<dbReference type="Pfam" id="PF01663">
    <property type="entry name" value="Phosphodiest"/>
    <property type="match status" value="1"/>
</dbReference>
<reference evidence="1 2" key="1">
    <citation type="journal article" date="2020" name="Microorganisms">
        <title>Osmotic Adaptation and Compatible Solute Biosynthesis of Phototrophic Bacteria as Revealed from Genome Analyses.</title>
        <authorList>
            <person name="Imhoff J.F."/>
            <person name="Rahn T."/>
            <person name="Kunzel S."/>
            <person name="Keller A."/>
            <person name="Neulinger S.C."/>
        </authorList>
    </citation>
    <scope>NUCLEOTIDE SEQUENCE [LARGE SCALE GENOMIC DNA]</scope>
    <source>
        <strain evidence="1 2">DSM 21303</strain>
    </source>
</reference>
<dbReference type="RefSeq" id="WP_200388495.1">
    <property type="nucleotide sequence ID" value="NZ_NRSD01000014.1"/>
</dbReference>
<evidence type="ECO:0000313" key="2">
    <source>
        <dbReference type="Proteomes" id="UP001138802"/>
    </source>
</evidence>
<dbReference type="Proteomes" id="UP001138802">
    <property type="component" value="Unassembled WGS sequence"/>
</dbReference>
<evidence type="ECO:0000313" key="1">
    <source>
        <dbReference type="EMBL" id="MBK1645689.1"/>
    </source>
</evidence>
<gene>
    <name evidence="1" type="ORF">CKO25_13730</name>
</gene>
<dbReference type="SUPFAM" id="SSF53649">
    <property type="entry name" value="Alkaline phosphatase-like"/>
    <property type="match status" value="1"/>
</dbReference>
<accession>A0A9X0WJ60</accession>
<organism evidence="1 2">
    <name type="scientific">Thiocapsa imhoffii</name>
    <dbReference type="NCBI Taxonomy" id="382777"/>
    <lineage>
        <taxon>Bacteria</taxon>
        <taxon>Pseudomonadati</taxon>
        <taxon>Pseudomonadota</taxon>
        <taxon>Gammaproteobacteria</taxon>
        <taxon>Chromatiales</taxon>
        <taxon>Chromatiaceae</taxon>
        <taxon>Thiocapsa</taxon>
    </lineage>
</organism>
<keyword evidence="2" id="KW-1185">Reference proteome</keyword>
<dbReference type="EMBL" id="NRSD01000014">
    <property type="protein sequence ID" value="MBK1645689.1"/>
    <property type="molecule type" value="Genomic_DNA"/>
</dbReference>
<proteinExistence type="predicted"/>
<dbReference type="InterPro" id="IPR002591">
    <property type="entry name" value="Phosphodiest/P_Trfase"/>
</dbReference>